<gene>
    <name evidence="2" type="ORF">DFK10_08780</name>
</gene>
<evidence type="ECO:0000313" key="2">
    <source>
        <dbReference type="EMBL" id="PWG17124.1"/>
    </source>
</evidence>
<dbReference type="CDD" id="cd04301">
    <property type="entry name" value="NAT_SF"/>
    <property type="match status" value="1"/>
</dbReference>
<dbReference type="InterPro" id="IPR016181">
    <property type="entry name" value="Acyl_CoA_acyltransferase"/>
</dbReference>
<comment type="caution">
    <text evidence="2">The sequence shown here is derived from an EMBL/GenBank/DDBJ whole genome shotgun (WGS) entry which is preliminary data.</text>
</comment>
<dbReference type="OrthoDB" id="7869205at2"/>
<dbReference type="RefSeq" id="WP_109388644.1">
    <property type="nucleotide sequence ID" value="NZ_QETF01000007.1"/>
</dbReference>
<accession>A0A2V1P5L0</accession>
<evidence type="ECO:0000313" key="3">
    <source>
        <dbReference type="Proteomes" id="UP000245293"/>
    </source>
</evidence>
<dbReference type="EMBL" id="QETF01000007">
    <property type="protein sequence ID" value="PWG17124.1"/>
    <property type="molecule type" value="Genomic_DNA"/>
</dbReference>
<feature type="domain" description="N-acetyltransferase" evidence="1">
    <location>
        <begin position="8"/>
        <end position="163"/>
    </location>
</feature>
<reference evidence="3" key="1">
    <citation type="submission" date="2018-05" db="EMBL/GenBank/DDBJ databases">
        <authorList>
            <person name="Du Z."/>
            <person name="Wang X."/>
        </authorList>
    </citation>
    <scope>NUCLEOTIDE SEQUENCE [LARGE SCALE GENOMIC DNA]</scope>
    <source>
        <strain evidence="3">WDS4C29</strain>
    </source>
</reference>
<dbReference type="Gene3D" id="3.40.630.30">
    <property type="match status" value="1"/>
</dbReference>
<proteinExistence type="predicted"/>
<protein>
    <recommendedName>
        <fullName evidence="1">N-acetyltransferase domain-containing protein</fullName>
    </recommendedName>
</protein>
<keyword evidence="3" id="KW-1185">Reference proteome</keyword>
<dbReference type="PROSITE" id="PS51186">
    <property type="entry name" value="GNAT"/>
    <property type="match status" value="1"/>
</dbReference>
<dbReference type="GO" id="GO:0016747">
    <property type="term" value="F:acyltransferase activity, transferring groups other than amino-acyl groups"/>
    <property type="evidence" value="ECO:0007669"/>
    <property type="project" value="InterPro"/>
</dbReference>
<dbReference type="InterPro" id="IPR000182">
    <property type="entry name" value="GNAT_dom"/>
</dbReference>
<dbReference type="Proteomes" id="UP000245293">
    <property type="component" value="Unassembled WGS sequence"/>
</dbReference>
<name>A0A2V1P5L0_9RHOB</name>
<organism evidence="2 3">
    <name type="scientific">Salibaculum griseiflavum</name>
    <dbReference type="NCBI Taxonomy" id="1914409"/>
    <lineage>
        <taxon>Bacteria</taxon>
        <taxon>Pseudomonadati</taxon>
        <taxon>Pseudomonadota</taxon>
        <taxon>Alphaproteobacteria</taxon>
        <taxon>Rhodobacterales</taxon>
        <taxon>Roseobacteraceae</taxon>
        <taxon>Salibaculum</taxon>
    </lineage>
</organism>
<dbReference type="AlphaFoldDB" id="A0A2V1P5L0"/>
<dbReference type="SUPFAM" id="SSF55729">
    <property type="entry name" value="Acyl-CoA N-acyltransferases (Nat)"/>
    <property type="match status" value="1"/>
</dbReference>
<sequence>MTGKIERIDEMHLTDADEQKIATLLLSAFDDSFGGRSYHQQRHHLRLVLRDPDIIGHMALTYRAIRMGEDLVDIVGLAEVATDPERRGEGIATRLLAVAIEEARASAADFFMLFGNRPIYAGHGFRVVPNTFTYVEHFGARTGNVVQTDGSDSVFDMMILPLGDLAWDETAHIDLLGTKF</sequence>
<evidence type="ECO:0000259" key="1">
    <source>
        <dbReference type="PROSITE" id="PS51186"/>
    </source>
</evidence>
<dbReference type="Pfam" id="PF13527">
    <property type="entry name" value="Acetyltransf_9"/>
    <property type="match status" value="1"/>
</dbReference>